<evidence type="ECO:0000259" key="3">
    <source>
        <dbReference type="Pfam" id="PF20155"/>
    </source>
</evidence>
<feature type="transmembrane region" description="Helical" evidence="2">
    <location>
        <begin position="440"/>
        <end position="468"/>
    </location>
</feature>
<feature type="transmembrane region" description="Helical" evidence="2">
    <location>
        <begin position="695"/>
        <end position="722"/>
    </location>
</feature>
<evidence type="ECO:0000256" key="1">
    <source>
        <dbReference type="ARBA" id="ARBA00022465"/>
    </source>
</evidence>
<keyword evidence="1" id="KW-1245">Viral tail assembly</keyword>
<dbReference type="Proteomes" id="UP000202231">
    <property type="component" value="Segment"/>
</dbReference>
<dbReference type="Pfam" id="PF20155">
    <property type="entry name" value="TMP_3"/>
    <property type="match status" value="1"/>
</dbReference>
<evidence type="ECO:0000313" key="5">
    <source>
        <dbReference type="Proteomes" id="UP000202231"/>
    </source>
</evidence>
<dbReference type="KEGG" id="vg:26628993"/>
<accession>A0A0N7IR83</accession>
<dbReference type="RefSeq" id="YP_009201813.1">
    <property type="nucleotide sequence ID" value="NC_028835.1"/>
</dbReference>
<dbReference type="OrthoDB" id="89at10239"/>
<feature type="transmembrane region" description="Helical" evidence="2">
    <location>
        <begin position="508"/>
        <end position="527"/>
    </location>
</feature>
<sequence length="1029" mass="108490">MADSFSVEGILSAVDRNFSGTFNNIASSASKIGDSFQNSTKPVGDFVSTVSKIAGAIGLTKVVGAIGDGVRSMVGELDESSKAWQTFESNMTFLGKTPAQISSIEKSLQSYAQETIYSSSDMASAYAQFASVGVKGVDRLVKGMGGLAAATDNPKQAMKTLMEQGTQMAAKPMVQWADFRLMLEQTPAGMAAVAKAMGMSTKQLVTEVQDGKISTQQFFDGIEKAGNSKAFQKMATSYKTVGEAMDGLQETLANKLQPAWQAMSKVAVGAISGIIDKIGAMNFDSVLASIGRFFSPFSALVLNIKTQLSNLGNGGSMAGIISIFKEWGSYLQTVWSLVGSIANIAFVNLVSVVKSVGSAFGKVFSGNDISKYFEVAKEVTTDFGIAAMEALTAVGDFLSNLPWEGIFNGIKTALTGVVAVLKPIAAIVKAAFANDIVKSFAAAIFGAVGAFKVMGLAIGGFSSVLGVFSKMIGPIRGVISVITNFGTIVKTAGGVWKAFGLILGMNPWVLLIAGIAAVVAGLVYFFTQTKTGQNLWSGFVSWLQGAWQGLVGVAQTVWNAISGTFTSAVSGIQTAWSGITSFFSNLWTGITTAASAAWTAFTTTLSAIWQGAVTAATAVWNVLSTFFTTLWNGIVAVATAIWSTFGGSLTTIWNGIVQVATGIWNMLKAVIMGPILIVIDLLTLNWTQLSADLQLIWNSIVSAAGQIWNGLVTYFSGIWSLIQTYAMTVWNALASTLEGLWNGTVSAASAIWSTLSSFFSGLWSGIVSTTEGIWNSVVSFLSGLWSGTVSTAEGIWNALPGFFSGLWNSITSFFSSAWNNIQSIVIGAATSIFNGAKAVWSGFTDMVSGIVNGIKGAFNALRNFSLADAGRAIMDSFFDGLKAAWGKITDFIGGIASWIRDHKGPISYDAKLLIPAGNAIMNGLNAGLTDKFSDVQSNVSSMAQAIADSAAVTMPAVNASPFDASLQSLNNSVQGATLASNLDVNYTRKQTIEVPLYIDGREVARATANPMQTELSRMTRMSNRRKGLF</sequence>
<keyword evidence="1" id="KW-1188">Viral release from host cell</keyword>
<reference evidence="4 5" key="1">
    <citation type="journal article" date="2016" name="Appl. Environ. Microbiol.">
        <title>Genomic Diversity of Phages Infecting Probiotic Strains of Lactobacillus paracasei.</title>
        <authorList>
            <person name="Mercanti D.J."/>
            <person name="Rousseau G.M."/>
            <person name="Capra M.L."/>
            <person name="Quiberoni A."/>
            <person name="Tremblay D.M."/>
            <person name="Labrie S.J."/>
            <person name="Moineau S."/>
        </authorList>
    </citation>
    <scope>NUCLEOTIDE SEQUENCE [LARGE SCALE GENOMIC DNA]</scope>
</reference>
<dbReference type="InterPro" id="IPR013491">
    <property type="entry name" value="Tape_meas_N"/>
</dbReference>
<protein>
    <submittedName>
        <fullName evidence="4">Tape measure</fullName>
    </submittedName>
</protein>
<keyword evidence="2" id="KW-0812">Transmembrane</keyword>
<feature type="transmembrane region" description="Helical" evidence="2">
    <location>
        <begin position="662"/>
        <end position="683"/>
    </location>
</feature>
<gene>
    <name evidence="4" type="ORF">CL2_18</name>
</gene>
<keyword evidence="2" id="KW-0472">Membrane</keyword>
<evidence type="ECO:0000256" key="2">
    <source>
        <dbReference type="SAM" id="Phobius"/>
    </source>
</evidence>
<dbReference type="GeneID" id="26628993"/>
<keyword evidence="5" id="KW-1185">Reference proteome</keyword>
<proteinExistence type="predicted"/>
<organism evidence="4 5">
    <name type="scientific">Lactobacillus phage CL2</name>
    <dbReference type="NCBI Taxonomy" id="1739608"/>
    <lineage>
        <taxon>Viruses</taxon>
        <taxon>Duplodnaviria</taxon>
        <taxon>Heunggongvirae</taxon>
        <taxon>Uroviricota</taxon>
        <taxon>Caudoviricetes</taxon>
        <taxon>Colunavirus</taxon>
        <taxon>Colunavirus CL2</taxon>
    </lineage>
</organism>
<feature type="domain" description="Tape measure protein N-terminal" evidence="3">
    <location>
        <begin position="80"/>
        <end position="253"/>
    </location>
</feature>
<dbReference type="EMBL" id="KR905067">
    <property type="protein sequence ID" value="ALJ97790.1"/>
    <property type="molecule type" value="Genomic_DNA"/>
</dbReference>
<evidence type="ECO:0000313" key="4">
    <source>
        <dbReference type="EMBL" id="ALJ97790.1"/>
    </source>
</evidence>
<feature type="transmembrane region" description="Helical" evidence="2">
    <location>
        <begin position="475"/>
        <end position="496"/>
    </location>
</feature>
<feature type="transmembrane region" description="Helical" evidence="2">
    <location>
        <begin position="582"/>
        <end position="601"/>
    </location>
</feature>
<dbReference type="NCBIfam" id="TIGR02675">
    <property type="entry name" value="tape_meas_nterm"/>
    <property type="match status" value="1"/>
</dbReference>
<keyword evidence="2" id="KW-1133">Transmembrane helix</keyword>
<dbReference type="PANTHER" id="PTHR37813">
    <property type="entry name" value="FELS-2 PROPHAGE PROTEIN"/>
    <property type="match status" value="1"/>
</dbReference>
<dbReference type="PANTHER" id="PTHR37813:SF1">
    <property type="entry name" value="FELS-2 PROPHAGE PROTEIN"/>
    <property type="match status" value="1"/>
</dbReference>
<name>A0A0N7IR83_9CAUD</name>
<dbReference type="GO" id="GO:0098003">
    <property type="term" value="P:viral tail assembly"/>
    <property type="evidence" value="ECO:0007669"/>
    <property type="project" value="UniProtKB-KW"/>
</dbReference>
<dbReference type="Gene3D" id="1.20.120.20">
    <property type="entry name" value="Apolipoprotein"/>
    <property type="match status" value="1"/>
</dbReference>